<keyword evidence="3" id="KW-1185">Reference proteome</keyword>
<name>A0A4R7P5T4_9GAMM</name>
<dbReference type="Proteomes" id="UP000295341">
    <property type="component" value="Unassembled WGS sequence"/>
</dbReference>
<comment type="caution">
    <text evidence="2">The sequence shown here is derived from an EMBL/GenBank/DDBJ whole genome shotgun (WGS) entry which is preliminary data.</text>
</comment>
<dbReference type="Pfam" id="PF14559">
    <property type="entry name" value="TPR_19"/>
    <property type="match status" value="1"/>
</dbReference>
<dbReference type="Gene3D" id="1.25.40.10">
    <property type="entry name" value="Tetratricopeptide repeat domain"/>
    <property type="match status" value="1"/>
</dbReference>
<evidence type="ECO:0000313" key="2">
    <source>
        <dbReference type="EMBL" id="TDU28611.1"/>
    </source>
</evidence>
<evidence type="ECO:0000256" key="1">
    <source>
        <dbReference type="SAM" id="SignalP"/>
    </source>
</evidence>
<accession>A0A4R7P5T4</accession>
<evidence type="ECO:0000313" key="3">
    <source>
        <dbReference type="Proteomes" id="UP000295341"/>
    </source>
</evidence>
<gene>
    <name evidence="2" type="ORF">DFR24_2986</name>
</gene>
<sequence>MMKSLFRNALFAAALTLAGTALADTVTSDVAQLQHGWAQVYYSLPKDQKDVAFGKLEEEAKLAVARNPGRAEPLVWCAIIESSHAKFAGGLHALDLIKHARKLLLDAEKVDPQVLGGSIYTSLGSLYAKAPGWPLSFGDKKKAAEYLKQALAINPDGIDPNFFYGELLTDTGNAEAGRRFLEKALNAPPREGREDADAGRRAEIQAALADLD</sequence>
<reference evidence="2 3" key="1">
    <citation type="submission" date="2019-03" db="EMBL/GenBank/DDBJ databases">
        <title>Genomic Encyclopedia of Type Strains, Phase IV (KMG-IV): sequencing the most valuable type-strain genomes for metagenomic binning, comparative biology and taxonomic classification.</title>
        <authorList>
            <person name="Goeker M."/>
        </authorList>
    </citation>
    <scope>NUCLEOTIDE SEQUENCE [LARGE SCALE GENOMIC DNA]</scope>
    <source>
        <strain evidence="2 3">DSM 26377</strain>
    </source>
</reference>
<dbReference type="AlphaFoldDB" id="A0A4R7P5T4"/>
<dbReference type="EMBL" id="SOBT01000009">
    <property type="protein sequence ID" value="TDU28611.1"/>
    <property type="molecule type" value="Genomic_DNA"/>
</dbReference>
<protein>
    <submittedName>
        <fullName evidence="2">Tetratricopeptide repeat protein</fullName>
    </submittedName>
</protein>
<proteinExistence type="predicted"/>
<feature type="signal peptide" evidence="1">
    <location>
        <begin position="1"/>
        <end position="23"/>
    </location>
</feature>
<feature type="chain" id="PRO_5020501310" evidence="1">
    <location>
        <begin position="24"/>
        <end position="212"/>
    </location>
</feature>
<keyword evidence="1" id="KW-0732">Signal</keyword>
<organism evidence="2 3">
    <name type="scientific">Panacagrimonas perspica</name>
    <dbReference type="NCBI Taxonomy" id="381431"/>
    <lineage>
        <taxon>Bacteria</taxon>
        <taxon>Pseudomonadati</taxon>
        <taxon>Pseudomonadota</taxon>
        <taxon>Gammaproteobacteria</taxon>
        <taxon>Nevskiales</taxon>
        <taxon>Nevskiaceae</taxon>
        <taxon>Panacagrimonas</taxon>
    </lineage>
</organism>
<dbReference type="SUPFAM" id="SSF48452">
    <property type="entry name" value="TPR-like"/>
    <property type="match status" value="1"/>
</dbReference>
<dbReference type="InterPro" id="IPR011990">
    <property type="entry name" value="TPR-like_helical_dom_sf"/>
</dbReference>